<dbReference type="AlphaFoldDB" id="A0A1E4T7J5"/>
<evidence type="ECO:0000256" key="2">
    <source>
        <dbReference type="ARBA" id="ARBA00022448"/>
    </source>
</evidence>
<reference evidence="9" key="1">
    <citation type="submission" date="2016-04" db="EMBL/GenBank/DDBJ databases">
        <title>Comparative genomics of biotechnologically important yeasts.</title>
        <authorList>
            <consortium name="DOE Joint Genome Institute"/>
            <person name="Riley R."/>
            <person name="Haridas S."/>
            <person name="Wolfe K.H."/>
            <person name="Lopes M.R."/>
            <person name="Hittinger C.T."/>
            <person name="Goker M."/>
            <person name="Salamov A."/>
            <person name="Wisecaver J."/>
            <person name="Long T.M."/>
            <person name="Aerts A.L."/>
            <person name="Barry K."/>
            <person name="Choi C."/>
            <person name="Clum A."/>
            <person name="Coughlan A.Y."/>
            <person name="Deshpande S."/>
            <person name="Douglass A.P."/>
            <person name="Hanson S.J."/>
            <person name="Klenk H.-P."/>
            <person name="Labutti K."/>
            <person name="Lapidus A."/>
            <person name="Lindquist E."/>
            <person name="Lipzen A."/>
            <person name="Meier-Kolthoff J.P."/>
            <person name="Ohm R.A."/>
            <person name="Otillar R.P."/>
            <person name="Pangilinan J."/>
            <person name="Peng Y."/>
            <person name="Rokas A."/>
            <person name="Rosa C.A."/>
            <person name="Scheuner C."/>
            <person name="Sibirny A.A."/>
            <person name="Slot J.C."/>
            <person name="Stielow J.B."/>
            <person name="Sun H."/>
            <person name="Kurtzman C.P."/>
            <person name="Blackwell M."/>
            <person name="Grigoriev I.V."/>
            <person name="Jeffries T.W."/>
        </authorList>
    </citation>
    <scope>NUCLEOTIDE SEQUENCE [LARGE SCALE GENOMIC DNA]</scope>
    <source>
        <strain evidence="9">NRRL YB-2248</strain>
    </source>
</reference>
<comment type="similarity">
    <text evidence="7">Belongs to the inorganic phosphate transporter (PiT) (TC 2.A.20) family.</text>
</comment>
<dbReference type="GO" id="GO:0016020">
    <property type="term" value="C:membrane"/>
    <property type="evidence" value="ECO:0007669"/>
    <property type="project" value="UniProtKB-SubCell"/>
</dbReference>
<evidence type="ECO:0000256" key="5">
    <source>
        <dbReference type="ARBA" id="ARBA00022989"/>
    </source>
</evidence>
<feature type="transmembrane region" description="Helical" evidence="7">
    <location>
        <begin position="215"/>
        <end position="237"/>
    </location>
</feature>
<evidence type="ECO:0000313" key="8">
    <source>
        <dbReference type="EMBL" id="ODV87730.1"/>
    </source>
</evidence>
<dbReference type="PANTHER" id="PTHR11101:SF80">
    <property type="entry name" value="PHOSPHATE TRANSPORTER"/>
    <property type="match status" value="1"/>
</dbReference>
<comment type="subcellular location">
    <subcellularLocation>
        <location evidence="1 7">Membrane</location>
        <topology evidence="1 7">Multi-pass membrane protein</topology>
    </subcellularLocation>
</comment>
<keyword evidence="6 7" id="KW-0472">Membrane</keyword>
<keyword evidence="5 7" id="KW-1133">Transmembrane helix</keyword>
<keyword evidence="4 7" id="KW-0812">Transmembrane</keyword>
<evidence type="ECO:0000256" key="7">
    <source>
        <dbReference type="RuleBase" id="RU363058"/>
    </source>
</evidence>
<evidence type="ECO:0000313" key="9">
    <source>
        <dbReference type="Proteomes" id="UP000094801"/>
    </source>
</evidence>
<dbReference type="GO" id="GO:0035435">
    <property type="term" value="P:phosphate ion transmembrane transport"/>
    <property type="evidence" value="ECO:0007669"/>
    <property type="project" value="TreeGrafter"/>
</dbReference>
<evidence type="ECO:0000256" key="6">
    <source>
        <dbReference type="ARBA" id="ARBA00023136"/>
    </source>
</evidence>
<sequence>MIRLEQFDYIFAIGMLFAFLDAFNIGANDVANSFSSSISSKSLTYFQAMCLASICEFLGAVLAGSRVSDTIRTKIVDLDAFKDSPAALMITMACALIGSSIWLTIATAIGMPVSTTHSISGGLIGAGIAAVGSDNIIWGWSGFSQMVAAWFIAPLLGGCISAIIFSFVKFGIMERKNDVKRALLFAPVVVFVTFAILTMLITWKGAPNLNLDDLSTGAIVGSIFGVGASASVIYMIFIHPIFQRRLIHEDWRIPFWHALFGFTYYFKSKDDIPPVPEGRTLIPDYYEGRRINEDTDLIHQESEGTQEIAMKNAHKVMEIEIKKSQSLSDNQIEAQVVPKLQALETVGTTEENVSIFRYVTPEEYDIWKIFIKKPSKWPMLFLLIITHGFRQDVISNQSSSDSTLGKNVNNVHSKSIFYNIKAEHVFSLLQAVTACTMSFAHGSNDIANAAGPLSTIYLVWKSNTTTSKLDVPVWVLCFTAGALVIGLWTFGYKIVSQLGNKMILQSPCRGFSIELGAAVTVVMATQLNIPVSTTQIATGCTVAVGLCNLNLQGCNWRMVAWCYLGWVITIPIAGLMAGILNGIIINAPRMGAVYEMSG</sequence>
<proteinExistence type="inferred from homology"/>
<comment type="function">
    <text evidence="7">Sodium-phosphate symporter.</text>
</comment>
<dbReference type="Proteomes" id="UP000094801">
    <property type="component" value="Unassembled WGS sequence"/>
</dbReference>
<dbReference type="STRING" id="983967.A0A1E4T7J5"/>
<evidence type="ECO:0000256" key="3">
    <source>
        <dbReference type="ARBA" id="ARBA00022592"/>
    </source>
</evidence>
<dbReference type="OrthoDB" id="260807at2759"/>
<evidence type="ECO:0000256" key="1">
    <source>
        <dbReference type="ARBA" id="ARBA00004141"/>
    </source>
</evidence>
<dbReference type="EMBL" id="KV453847">
    <property type="protein sequence ID" value="ODV87730.1"/>
    <property type="molecule type" value="Genomic_DNA"/>
</dbReference>
<feature type="transmembrane region" description="Helical" evidence="7">
    <location>
        <begin position="45"/>
        <end position="65"/>
    </location>
</feature>
<dbReference type="PANTHER" id="PTHR11101">
    <property type="entry name" value="PHOSPHATE TRANSPORTER"/>
    <property type="match status" value="1"/>
</dbReference>
<organism evidence="8 9">
    <name type="scientific">[Candida] arabinofermentans NRRL YB-2248</name>
    <dbReference type="NCBI Taxonomy" id="983967"/>
    <lineage>
        <taxon>Eukaryota</taxon>
        <taxon>Fungi</taxon>
        <taxon>Dikarya</taxon>
        <taxon>Ascomycota</taxon>
        <taxon>Saccharomycotina</taxon>
        <taxon>Pichiomycetes</taxon>
        <taxon>Pichiales</taxon>
        <taxon>Pichiaceae</taxon>
        <taxon>Ogataea</taxon>
        <taxon>Ogataea/Candida clade</taxon>
    </lineage>
</organism>
<keyword evidence="9" id="KW-1185">Reference proteome</keyword>
<accession>A0A1E4T7J5</accession>
<evidence type="ECO:0000256" key="4">
    <source>
        <dbReference type="ARBA" id="ARBA00022692"/>
    </source>
</evidence>
<protein>
    <recommendedName>
        <fullName evidence="7">Phosphate transporter</fullName>
    </recommendedName>
</protein>
<gene>
    <name evidence="8" type="ORF">CANARDRAFT_5044</name>
</gene>
<feature type="transmembrane region" description="Helical" evidence="7">
    <location>
        <begin position="182"/>
        <end position="203"/>
    </location>
</feature>
<keyword evidence="3 7" id="KW-0592">Phosphate transport</keyword>
<dbReference type="GO" id="GO:0005315">
    <property type="term" value="F:phosphate transmembrane transporter activity"/>
    <property type="evidence" value="ECO:0007669"/>
    <property type="project" value="InterPro"/>
</dbReference>
<dbReference type="Pfam" id="PF01384">
    <property type="entry name" value="PHO4"/>
    <property type="match status" value="1"/>
</dbReference>
<feature type="transmembrane region" description="Helical" evidence="7">
    <location>
        <begin position="471"/>
        <end position="492"/>
    </location>
</feature>
<keyword evidence="2 7" id="KW-0813">Transport</keyword>
<feature type="transmembrane region" description="Helical" evidence="7">
    <location>
        <begin position="7"/>
        <end position="25"/>
    </location>
</feature>
<feature type="transmembrane region" description="Helical" evidence="7">
    <location>
        <begin position="86"/>
        <end position="109"/>
    </location>
</feature>
<dbReference type="InterPro" id="IPR001204">
    <property type="entry name" value="Phos_transporter"/>
</dbReference>
<name>A0A1E4T7J5_9ASCO</name>
<feature type="transmembrane region" description="Helical" evidence="7">
    <location>
        <begin position="147"/>
        <end position="170"/>
    </location>
</feature>
<feature type="transmembrane region" description="Helical" evidence="7">
    <location>
        <begin position="558"/>
        <end position="580"/>
    </location>
</feature>